<dbReference type="EMBL" id="JACMHY010000014">
    <property type="protein sequence ID" value="MBC2868849.1"/>
    <property type="molecule type" value="Genomic_DNA"/>
</dbReference>
<dbReference type="InterPro" id="IPR008920">
    <property type="entry name" value="TF_FadR/GntR_C"/>
</dbReference>
<keyword evidence="6" id="KW-1185">Reference proteome</keyword>
<dbReference type="Pfam" id="PF07729">
    <property type="entry name" value="FCD"/>
    <property type="match status" value="1"/>
</dbReference>
<evidence type="ECO:0000256" key="2">
    <source>
        <dbReference type="ARBA" id="ARBA00023125"/>
    </source>
</evidence>
<dbReference type="SUPFAM" id="SSF46785">
    <property type="entry name" value="Winged helix' DNA-binding domain"/>
    <property type="match status" value="1"/>
</dbReference>
<organism evidence="5 6">
    <name type="scientific">Streptomyces mexicanus</name>
    <dbReference type="NCBI Taxonomy" id="178566"/>
    <lineage>
        <taxon>Bacteria</taxon>
        <taxon>Bacillati</taxon>
        <taxon>Actinomycetota</taxon>
        <taxon>Actinomycetes</taxon>
        <taxon>Kitasatosporales</taxon>
        <taxon>Streptomycetaceae</taxon>
        <taxon>Streptomyces</taxon>
    </lineage>
</organism>
<dbReference type="InterPro" id="IPR000524">
    <property type="entry name" value="Tscrpt_reg_HTH_GntR"/>
</dbReference>
<dbReference type="RefSeq" id="WP_159670833.1">
    <property type="nucleotide sequence ID" value="NZ_JACMHY010000014.1"/>
</dbReference>
<evidence type="ECO:0000256" key="1">
    <source>
        <dbReference type="ARBA" id="ARBA00023015"/>
    </source>
</evidence>
<reference evidence="5 6" key="1">
    <citation type="submission" date="2020-08" db="EMBL/GenBank/DDBJ databases">
        <title>Whole-Genome Sequence of French Clinical Streptomyces mexicanus Strain Q0842.</title>
        <authorList>
            <person name="Boxberger M."/>
            <person name="La Scola B."/>
        </authorList>
    </citation>
    <scope>NUCLEOTIDE SEQUENCE [LARGE SCALE GENOMIC DNA]</scope>
    <source>
        <strain evidence="5 6">Marseille-Q0842</strain>
    </source>
</reference>
<dbReference type="SMART" id="SM00345">
    <property type="entry name" value="HTH_GNTR"/>
    <property type="match status" value="1"/>
</dbReference>
<keyword evidence="2" id="KW-0238">DNA-binding</keyword>
<dbReference type="OrthoDB" id="9784718at2"/>
<dbReference type="PANTHER" id="PTHR43537">
    <property type="entry name" value="TRANSCRIPTIONAL REGULATOR, GNTR FAMILY"/>
    <property type="match status" value="1"/>
</dbReference>
<dbReference type="AlphaFoldDB" id="A0A7X1I4V9"/>
<name>A0A7X1I4V9_9ACTN</name>
<dbReference type="PROSITE" id="PS50949">
    <property type="entry name" value="HTH_GNTR"/>
    <property type="match status" value="1"/>
</dbReference>
<dbReference type="CDD" id="cd07377">
    <property type="entry name" value="WHTH_GntR"/>
    <property type="match status" value="1"/>
</dbReference>
<keyword evidence="1" id="KW-0805">Transcription regulation</keyword>
<evidence type="ECO:0000313" key="6">
    <source>
        <dbReference type="Proteomes" id="UP000517694"/>
    </source>
</evidence>
<sequence length="259" mass="28250">MGGTGERNGTKRAEGIREDSITQGLTRVIREMEPGSRLPSERLLAEQLGVSRTALRDRLQLLEAFGALRRVTGSGTYVQALDPEGLAFALEVGMRASGLDLPALHSVRVGLERQAAVEAAIKGDPVLIGHMRRQVMAMERAQAAEDLDRADVAFHEALFNASENPALIFFSRALAGALRQSLLERRRKMRRLIHDKSLMVRTHDGIHRGVESGSAALAAAAVDAHFSAFHEAVLDRDEWPADVASGAYRARDGRVDADR</sequence>
<evidence type="ECO:0000256" key="3">
    <source>
        <dbReference type="ARBA" id="ARBA00023163"/>
    </source>
</evidence>
<dbReference type="GO" id="GO:0003677">
    <property type="term" value="F:DNA binding"/>
    <property type="evidence" value="ECO:0007669"/>
    <property type="project" value="UniProtKB-KW"/>
</dbReference>
<evidence type="ECO:0000259" key="4">
    <source>
        <dbReference type="PROSITE" id="PS50949"/>
    </source>
</evidence>
<dbReference type="Gene3D" id="1.10.10.10">
    <property type="entry name" value="Winged helix-like DNA-binding domain superfamily/Winged helix DNA-binding domain"/>
    <property type="match status" value="1"/>
</dbReference>
<dbReference type="InterPro" id="IPR011711">
    <property type="entry name" value="GntR_C"/>
</dbReference>
<dbReference type="SUPFAM" id="SSF48008">
    <property type="entry name" value="GntR ligand-binding domain-like"/>
    <property type="match status" value="1"/>
</dbReference>
<accession>A0A7X1I4V9</accession>
<dbReference type="InterPro" id="IPR036388">
    <property type="entry name" value="WH-like_DNA-bd_sf"/>
</dbReference>
<dbReference type="PRINTS" id="PR00035">
    <property type="entry name" value="HTHGNTR"/>
</dbReference>
<feature type="domain" description="HTH gntR-type" evidence="4">
    <location>
        <begin position="14"/>
        <end position="81"/>
    </location>
</feature>
<dbReference type="GO" id="GO:0003700">
    <property type="term" value="F:DNA-binding transcription factor activity"/>
    <property type="evidence" value="ECO:0007669"/>
    <property type="project" value="InterPro"/>
</dbReference>
<proteinExistence type="predicted"/>
<gene>
    <name evidence="5" type="ORF">H1R13_28945</name>
</gene>
<keyword evidence="3" id="KW-0804">Transcription</keyword>
<dbReference type="InterPro" id="IPR036390">
    <property type="entry name" value="WH_DNA-bd_sf"/>
</dbReference>
<dbReference type="SMART" id="SM00895">
    <property type="entry name" value="FCD"/>
    <property type="match status" value="1"/>
</dbReference>
<dbReference type="Gene3D" id="1.20.120.530">
    <property type="entry name" value="GntR ligand-binding domain-like"/>
    <property type="match status" value="1"/>
</dbReference>
<dbReference type="Proteomes" id="UP000517694">
    <property type="component" value="Unassembled WGS sequence"/>
</dbReference>
<comment type="caution">
    <text evidence="5">The sequence shown here is derived from an EMBL/GenBank/DDBJ whole genome shotgun (WGS) entry which is preliminary data.</text>
</comment>
<protein>
    <submittedName>
        <fullName evidence="5">FadR family transcriptional regulator</fullName>
    </submittedName>
</protein>
<dbReference type="PANTHER" id="PTHR43537:SF44">
    <property type="entry name" value="GNTR FAMILY REGULATORY PROTEIN"/>
    <property type="match status" value="1"/>
</dbReference>
<dbReference type="Pfam" id="PF00392">
    <property type="entry name" value="GntR"/>
    <property type="match status" value="1"/>
</dbReference>
<evidence type="ECO:0000313" key="5">
    <source>
        <dbReference type="EMBL" id="MBC2868849.1"/>
    </source>
</evidence>